<dbReference type="GO" id="GO:0046755">
    <property type="term" value="P:viral budding"/>
    <property type="evidence" value="ECO:0007669"/>
    <property type="project" value="TreeGrafter"/>
</dbReference>
<dbReference type="GO" id="GO:0032801">
    <property type="term" value="P:receptor catabolic process"/>
    <property type="evidence" value="ECO:0007669"/>
    <property type="project" value="TreeGrafter"/>
</dbReference>
<comment type="caution">
    <text evidence="2">The sequence shown here is derived from an EMBL/GenBank/DDBJ whole genome shotgun (WGS) entry which is preliminary data.</text>
</comment>
<evidence type="ECO:0000313" key="2">
    <source>
        <dbReference type="EMBL" id="OAF69203.1"/>
    </source>
</evidence>
<gene>
    <name evidence="2" type="ORF">A3Q56_03046</name>
</gene>
<evidence type="ECO:0000259" key="1">
    <source>
        <dbReference type="PROSITE" id="PS51498"/>
    </source>
</evidence>
<dbReference type="OrthoDB" id="6021306at2759"/>
<dbReference type="GO" id="GO:0019075">
    <property type="term" value="P:virus maturation"/>
    <property type="evidence" value="ECO:0007669"/>
    <property type="project" value="TreeGrafter"/>
</dbReference>
<dbReference type="Proteomes" id="UP000078046">
    <property type="component" value="Unassembled WGS sequence"/>
</dbReference>
<name>A0A177B6C9_9BILA</name>
<dbReference type="GO" id="GO:0042058">
    <property type="term" value="P:regulation of epidermal growth factor receptor signaling pathway"/>
    <property type="evidence" value="ECO:0007669"/>
    <property type="project" value="TreeGrafter"/>
</dbReference>
<dbReference type="InterPro" id="IPR023341">
    <property type="entry name" value="MABP"/>
</dbReference>
<dbReference type="Gene3D" id="2.100.10.50">
    <property type="match status" value="1"/>
</dbReference>
<feature type="non-terminal residue" evidence="2">
    <location>
        <position position="196"/>
    </location>
</feature>
<feature type="domain" description="MABP" evidence="1">
    <location>
        <begin position="13"/>
        <end position="151"/>
    </location>
</feature>
<dbReference type="GO" id="GO:0032510">
    <property type="term" value="P:endosome to lysosome transport via multivesicular body sorting pathway"/>
    <property type="evidence" value="ECO:0007669"/>
    <property type="project" value="TreeGrafter"/>
</dbReference>
<dbReference type="AlphaFoldDB" id="A0A177B6C9"/>
<dbReference type="PANTHER" id="PTHR31612:SF2">
    <property type="entry name" value="MULTIVESICULAR BODY SUBUNIT 12A"/>
    <property type="match status" value="1"/>
</dbReference>
<protein>
    <recommendedName>
        <fullName evidence="1">MABP domain-containing protein</fullName>
    </recommendedName>
</protein>
<reference evidence="2 3" key="1">
    <citation type="submission" date="2016-04" db="EMBL/GenBank/DDBJ databases">
        <title>The genome of Intoshia linei affirms orthonectids as highly simplified spiralians.</title>
        <authorList>
            <person name="Mikhailov K.V."/>
            <person name="Slusarev G.S."/>
            <person name="Nikitin M.A."/>
            <person name="Logacheva M.D."/>
            <person name="Penin A."/>
            <person name="Aleoshin V."/>
            <person name="Panchin Y.V."/>
        </authorList>
    </citation>
    <scope>NUCLEOTIDE SEQUENCE [LARGE SCALE GENOMIC DNA]</scope>
    <source>
        <strain evidence="2">Intl2013</strain>
        <tissue evidence="2">Whole animal</tissue>
    </source>
</reference>
<dbReference type="Pfam" id="PF10240">
    <property type="entry name" value="DUF2464"/>
    <property type="match status" value="1"/>
</dbReference>
<dbReference type="GO" id="GO:0000813">
    <property type="term" value="C:ESCRT I complex"/>
    <property type="evidence" value="ECO:0007669"/>
    <property type="project" value="InterPro"/>
</dbReference>
<dbReference type="PROSITE" id="PS51498">
    <property type="entry name" value="MABP"/>
    <property type="match status" value="1"/>
</dbReference>
<proteinExistence type="predicted"/>
<dbReference type="InterPro" id="IPR018798">
    <property type="entry name" value="MVB12A/B"/>
</dbReference>
<accession>A0A177B6C9</accession>
<keyword evidence="3" id="KW-1185">Reference proteome</keyword>
<dbReference type="InterPro" id="IPR040335">
    <property type="entry name" value="MVB12A"/>
</dbReference>
<organism evidence="2 3">
    <name type="scientific">Intoshia linei</name>
    <dbReference type="NCBI Taxonomy" id="1819745"/>
    <lineage>
        <taxon>Eukaryota</taxon>
        <taxon>Metazoa</taxon>
        <taxon>Spiralia</taxon>
        <taxon>Lophotrochozoa</taxon>
        <taxon>Mesozoa</taxon>
        <taxon>Orthonectida</taxon>
        <taxon>Rhopaluridae</taxon>
        <taxon>Intoshia</taxon>
    </lineage>
</organism>
<dbReference type="PANTHER" id="PTHR31612">
    <property type="entry name" value="MULTIVESICULAR BODY SUBUNIT 12A"/>
    <property type="match status" value="1"/>
</dbReference>
<dbReference type="EMBL" id="LWCA01000319">
    <property type="protein sequence ID" value="OAF69203.1"/>
    <property type="molecule type" value="Genomic_DNA"/>
</dbReference>
<sequence>MEIGSTTAPKIKTNFIYDFIIVANVNNCPIHYIPIINTHDTGVNACTVVSGLFKNTTRCICIKRSKSETVLTSIIISEEKQHYGYKHLATTQDTIEKVFKKKQIYLRYDFIDHAKNAVTDVILLSNKIDIPLGYYTAGLIGNFYLCYKMDAYVEQKSVEFLDLSDWVNVDNPKCLDTKKRTYNTLSTNSVKKVSER</sequence>
<dbReference type="GO" id="GO:0005829">
    <property type="term" value="C:cytosol"/>
    <property type="evidence" value="ECO:0007669"/>
    <property type="project" value="TreeGrafter"/>
</dbReference>
<evidence type="ECO:0000313" key="3">
    <source>
        <dbReference type="Proteomes" id="UP000078046"/>
    </source>
</evidence>